<evidence type="ECO:0000256" key="4">
    <source>
        <dbReference type="ARBA" id="ARBA00022448"/>
    </source>
</evidence>
<evidence type="ECO:0000313" key="11">
    <source>
        <dbReference type="Proteomes" id="UP000199481"/>
    </source>
</evidence>
<sequence length="151" mass="16383">MTKALIVFASLTGNTAECADIVDEALKDLGVDVETVECMQAEPEDLLDVDICIIGTYTYGSDANLPDEFVDFYEELSEIDLTGKVFGTFGSGDHFYEKFCQSVIDFSNKLASIGAVEGAESVKVDLDANEEDIEQLKAFAKALVEKAESLT</sequence>
<dbReference type="OrthoDB" id="9790745at2"/>
<dbReference type="EMBL" id="FNJW01000008">
    <property type="protein sequence ID" value="SDQ14783.1"/>
    <property type="molecule type" value="Genomic_DNA"/>
</dbReference>
<accession>A0A1H0YIA1</accession>
<keyword evidence="5 8" id="KW-0285">Flavoprotein</keyword>
<reference evidence="11" key="1">
    <citation type="submission" date="2016-10" db="EMBL/GenBank/DDBJ databases">
        <authorList>
            <person name="Varghese N."/>
            <person name="Submissions S."/>
        </authorList>
    </citation>
    <scope>NUCLEOTIDE SEQUENCE [LARGE SCALE GENOMIC DNA]</scope>
    <source>
        <strain evidence="11">MPL-11</strain>
    </source>
</reference>
<dbReference type="PROSITE" id="PS50902">
    <property type="entry name" value="FLAVODOXIN_LIKE"/>
    <property type="match status" value="1"/>
</dbReference>
<comment type="similarity">
    <text evidence="3 8">Belongs to the flavodoxin family.</text>
</comment>
<dbReference type="NCBIfam" id="NF005216">
    <property type="entry name" value="PRK06703.1"/>
    <property type="match status" value="1"/>
</dbReference>
<dbReference type="PANTHER" id="PTHR42809">
    <property type="entry name" value="FLAVODOXIN 2"/>
    <property type="match status" value="1"/>
</dbReference>
<evidence type="ECO:0000256" key="6">
    <source>
        <dbReference type="ARBA" id="ARBA00022643"/>
    </source>
</evidence>
<dbReference type="Pfam" id="PF00258">
    <property type="entry name" value="Flavodoxin_1"/>
    <property type="match status" value="1"/>
</dbReference>
<organism evidence="10 11">
    <name type="scientific">Carnobacterium viridans</name>
    <dbReference type="NCBI Taxonomy" id="174587"/>
    <lineage>
        <taxon>Bacteria</taxon>
        <taxon>Bacillati</taxon>
        <taxon>Bacillota</taxon>
        <taxon>Bacilli</taxon>
        <taxon>Lactobacillales</taxon>
        <taxon>Carnobacteriaceae</taxon>
        <taxon>Carnobacterium</taxon>
    </lineage>
</organism>
<dbReference type="SUPFAM" id="SSF52218">
    <property type="entry name" value="Flavoproteins"/>
    <property type="match status" value="1"/>
</dbReference>
<keyword evidence="11" id="KW-1185">Reference proteome</keyword>
<dbReference type="Proteomes" id="UP000199481">
    <property type="component" value="Unassembled WGS sequence"/>
</dbReference>
<comment type="cofactor">
    <cofactor evidence="1 8">
        <name>FMN</name>
        <dbReference type="ChEBI" id="CHEBI:58210"/>
    </cofactor>
</comment>
<dbReference type="PROSITE" id="PS00201">
    <property type="entry name" value="FLAVODOXIN"/>
    <property type="match status" value="1"/>
</dbReference>
<dbReference type="PANTHER" id="PTHR42809:SF1">
    <property type="entry name" value="FLAVODOXIN 1"/>
    <property type="match status" value="1"/>
</dbReference>
<protein>
    <recommendedName>
        <fullName evidence="8">Flavodoxin</fullName>
    </recommendedName>
</protein>
<gene>
    <name evidence="10" type="ORF">SAMN04487752_0962</name>
</gene>
<evidence type="ECO:0000256" key="1">
    <source>
        <dbReference type="ARBA" id="ARBA00001917"/>
    </source>
</evidence>
<dbReference type="Gene3D" id="3.40.50.360">
    <property type="match status" value="1"/>
</dbReference>
<evidence type="ECO:0000256" key="5">
    <source>
        <dbReference type="ARBA" id="ARBA00022630"/>
    </source>
</evidence>
<dbReference type="InterPro" id="IPR010087">
    <property type="entry name" value="Flav_short"/>
</dbReference>
<keyword evidence="7 8" id="KW-0249">Electron transport</keyword>
<dbReference type="GO" id="GO:0016651">
    <property type="term" value="F:oxidoreductase activity, acting on NAD(P)H"/>
    <property type="evidence" value="ECO:0007669"/>
    <property type="project" value="UniProtKB-ARBA"/>
</dbReference>
<dbReference type="NCBIfam" id="NF005587">
    <property type="entry name" value="PRK07308.1"/>
    <property type="match status" value="1"/>
</dbReference>
<evidence type="ECO:0000256" key="3">
    <source>
        <dbReference type="ARBA" id="ARBA00005267"/>
    </source>
</evidence>
<evidence type="ECO:0000256" key="8">
    <source>
        <dbReference type="RuleBase" id="RU367037"/>
    </source>
</evidence>
<evidence type="ECO:0000313" key="10">
    <source>
        <dbReference type="EMBL" id="SDQ14783.1"/>
    </source>
</evidence>
<evidence type="ECO:0000259" key="9">
    <source>
        <dbReference type="PROSITE" id="PS50902"/>
    </source>
</evidence>
<dbReference type="AlphaFoldDB" id="A0A1H0YIA1"/>
<comment type="function">
    <text evidence="2 8">Low-potential electron donor to a number of redox enzymes.</text>
</comment>
<dbReference type="InterPro" id="IPR050619">
    <property type="entry name" value="Flavodoxin"/>
</dbReference>
<name>A0A1H0YIA1_9LACT</name>
<feature type="domain" description="Flavodoxin-like" evidence="9">
    <location>
        <begin position="4"/>
        <end position="144"/>
    </location>
</feature>
<dbReference type="GO" id="GO:0010181">
    <property type="term" value="F:FMN binding"/>
    <property type="evidence" value="ECO:0007669"/>
    <property type="project" value="UniProtKB-UniRule"/>
</dbReference>
<dbReference type="GO" id="GO:0009055">
    <property type="term" value="F:electron transfer activity"/>
    <property type="evidence" value="ECO:0007669"/>
    <property type="project" value="UniProtKB-UniRule"/>
</dbReference>
<evidence type="ECO:0000256" key="2">
    <source>
        <dbReference type="ARBA" id="ARBA00003297"/>
    </source>
</evidence>
<proteinExistence type="inferred from homology"/>
<dbReference type="InterPro" id="IPR029039">
    <property type="entry name" value="Flavoprotein-like_sf"/>
</dbReference>
<keyword evidence="6 8" id="KW-0288">FMN</keyword>
<dbReference type="InterPro" id="IPR008254">
    <property type="entry name" value="Flavodoxin/NO_synth"/>
</dbReference>
<evidence type="ECO:0000256" key="7">
    <source>
        <dbReference type="ARBA" id="ARBA00022982"/>
    </source>
</evidence>
<keyword evidence="4 8" id="KW-0813">Transport</keyword>
<dbReference type="InterPro" id="IPR001226">
    <property type="entry name" value="Flavodoxin_CS"/>
</dbReference>
<dbReference type="RefSeq" id="WP_035023587.1">
    <property type="nucleotide sequence ID" value="NZ_CP084916.1"/>
</dbReference>
<dbReference type="NCBIfam" id="TIGR01753">
    <property type="entry name" value="flav_short"/>
    <property type="match status" value="1"/>
</dbReference>